<dbReference type="PANTHER" id="PTHR43649">
    <property type="entry name" value="ARABINOSE-BINDING PROTEIN-RELATED"/>
    <property type="match status" value="1"/>
</dbReference>
<dbReference type="Proteomes" id="UP000665020">
    <property type="component" value="Chromosome"/>
</dbReference>
<dbReference type="AlphaFoldDB" id="A0A8A7KCH7"/>
<organism evidence="1 2">
    <name type="scientific">Iocasia fonsfrigidae</name>
    <dbReference type="NCBI Taxonomy" id="2682810"/>
    <lineage>
        <taxon>Bacteria</taxon>
        <taxon>Bacillati</taxon>
        <taxon>Bacillota</taxon>
        <taxon>Clostridia</taxon>
        <taxon>Halanaerobiales</taxon>
        <taxon>Halanaerobiaceae</taxon>
        <taxon>Iocasia</taxon>
    </lineage>
</organism>
<dbReference type="InterPro" id="IPR006059">
    <property type="entry name" value="SBP"/>
</dbReference>
<dbReference type="EMBL" id="CP046640">
    <property type="protein sequence ID" value="QTL97298.1"/>
    <property type="molecule type" value="Genomic_DNA"/>
</dbReference>
<protein>
    <submittedName>
        <fullName evidence="1">Extracellular solute-binding protein</fullName>
    </submittedName>
</protein>
<reference evidence="1" key="1">
    <citation type="submission" date="2019-12" db="EMBL/GenBank/DDBJ databases">
        <authorList>
            <person name="zhang j."/>
            <person name="sun C.M."/>
        </authorList>
    </citation>
    <scope>NUCLEOTIDE SEQUENCE</scope>
    <source>
        <strain evidence="1">NS-1</strain>
    </source>
</reference>
<dbReference type="PANTHER" id="PTHR43649:SF11">
    <property type="entry name" value="ABC TRANSPORTER SUBSTRATE-BINDING PROTEIN YESO-RELATED"/>
    <property type="match status" value="1"/>
</dbReference>
<keyword evidence="2" id="KW-1185">Reference proteome</keyword>
<dbReference type="Gene3D" id="3.40.190.10">
    <property type="entry name" value="Periplasmic binding protein-like II"/>
    <property type="match status" value="2"/>
</dbReference>
<dbReference type="CDD" id="cd13585">
    <property type="entry name" value="PBP2_TMBP_like"/>
    <property type="match status" value="1"/>
</dbReference>
<gene>
    <name evidence="1" type="ORF">GM661_04525</name>
</gene>
<dbReference type="InterPro" id="IPR050490">
    <property type="entry name" value="Bact_solute-bd_prot1"/>
</dbReference>
<evidence type="ECO:0000313" key="2">
    <source>
        <dbReference type="Proteomes" id="UP000665020"/>
    </source>
</evidence>
<name>A0A8A7KCH7_9FIRM</name>
<accession>A0A8A7KCH7</accession>
<dbReference type="KEGG" id="ifn:GM661_04525"/>
<evidence type="ECO:0000313" key="1">
    <source>
        <dbReference type="EMBL" id="QTL97298.1"/>
    </source>
</evidence>
<dbReference type="Pfam" id="PF13416">
    <property type="entry name" value="SBP_bac_8"/>
    <property type="match status" value="1"/>
</dbReference>
<sequence>MSRKVLLYFLIILLLLIVKTEVAVVSNNNITISISWWGSQVRHNKTLAVIELFERKNPDIKIQPVYTGWREYWDRIAAYAVGGNLPDIMQQDYKYFNSYVDYNILRDMDDYIDSIIKVAEVDEALLESARFDGKLYGIPAGLNTYTILYDPKKFAEAGLTEPSYDWTWNEYKEICRKLHERLGIYAATSLPMATRNITGLEHYVRQHGQSLFDMSAHKLGFTEDLFVDFYKMDLELSREGVFAPGELRLENHTIENDLIVKDAAVMAAYWTNQIVAISKAAGKPLKMLPFPQAKDETRSGYYLKPSMYWTITKNSKHPEIAARFINFLINDLEANKLLNGDRGVPISFDIRQKLQPMLDDPERKMFNFIKYISNNSSIIEPPPPAQYDQVIEILEEVHYKILEGSQTPSEAYQELRMRTDRVLK</sequence>
<dbReference type="RefSeq" id="WP_230868930.1">
    <property type="nucleotide sequence ID" value="NZ_CP046640.1"/>
</dbReference>
<proteinExistence type="predicted"/>
<dbReference type="SUPFAM" id="SSF53850">
    <property type="entry name" value="Periplasmic binding protein-like II"/>
    <property type="match status" value="1"/>
</dbReference>